<dbReference type="SUPFAM" id="SSF51197">
    <property type="entry name" value="Clavaminate synthase-like"/>
    <property type="match status" value="1"/>
</dbReference>
<keyword evidence="2" id="KW-1185">Reference proteome</keyword>
<accession>A0A8K0KYB3</accession>
<dbReference type="EMBL" id="JAESVG020000010">
    <property type="protein sequence ID" value="KAG8624130.1"/>
    <property type="molecule type" value="Genomic_DNA"/>
</dbReference>
<evidence type="ECO:0008006" key="3">
    <source>
        <dbReference type="Google" id="ProtNLM"/>
    </source>
</evidence>
<name>A0A8K0KYB3_9PEZI</name>
<proteinExistence type="predicted"/>
<dbReference type="Proteomes" id="UP000809789">
    <property type="component" value="Unassembled WGS sequence"/>
</dbReference>
<dbReference type="OrthoDB" id="3650322at2759"/>
<evidence type="ECO:0000313" key="2">
    <source>
        <dbReference type="Proteomes" id="UP000809789"/>
    </source>
</evidence>
<reference evidence="1" key="1">
    <citation type="submission" date="2021-07" db="EMBL/GenBank/DDBJ databases">
        <title>Elsinoe batatas strain:CRI-CJ2 Genome sequencing and assembly.</title>
        <authorList>
            <person name="Huang L."/>
        </authorList>
    </citation>
    <scope>NUCLEOTIDE SEQUENCE</scope>
    <source>
        <strain evidence="1">CRI-CJ2</strain>
    </source>
</reference>
<sequence>MVSSTATSVRSTHDGNTFLVKEPGTIKSTKKDAAAFASLLEKPQPGCNALDLKNLTRADESRFTRWQETVLLRTLVNNRAGPGKNEGEGLSDMSSCLEFNVIGTHSSFSGAHVDGLPGTWLRVLTGTKLWFIPDDMSPDDWEAFGRLGPDWIPAGPCKIIVLEPDDVLVMRSGTPVVHAAMSLDLCILQGGMFWEFSSAAGILESLRWIAENQLATNEELALQLPDVIERLVQLLDSSPELFTTHLSQPDHDAHIQDLRALAEDMWNLGCACKAGCRSSCPCELDGRRCLPWCAGHSKKGKGQMRACMKIL</sequence>
<dbReference type="AlphaFoldDB" id="A0A8K0KYB3"/>
<gene>
    <name evidence="1" type="ORF">KVT40_009106</name>
</gene>
<evidence type="ECO:0000313" key="1">
    <source>
        <dbReference type="EMBL" id="KAG8624130.1"/>
    </source>
</evidence>
<comment type="caution">
    <text evidence="1">The sequence shown here is derived from an EMBL/GenBank/DDBJ whole genome shotgun (WGS) entry which is preliminary data.</text>
</comment>
<organism evidence="1 2">
    <name type="scientific">Elsinoe batatas</name>
    <dbReference type="NCBI Taxonomy" id="2601811"/>
    <lineage>
        <taxon>Eukaryota</taxon>
        <taxon>Fungi</taxon>
        <taxon>Dikarya</taxon>
        <taxon>Ascomycota</taxon>
        <taxon>Pezizomycotina</taxon>
        <taxon>Dothideomycetes</taxon>
        <taxon>Dothideomycetidae</taxon>
        <taxon>Myriangiales</taxon>
        <taxon>Elsinoaceae</taxon>
        <taxon>Elsinoe</taxon>
    </lineage>
</organism>
<protein>
    <recommendedName>
        <fullName evidence="3">JmjC domain-containing protein</fullName>
    </recommendedName>
</protein>